<evidence type="ECO:0000256" key="3">
    <source>
        <dbReference type="ARBA" id="ARBA00022679"/>
    </source>
</evidence>
<dbReference type="PROSITE" id="PS52019">
    <property type="entry name" value="PKS_MFAS_DH"/>
    <property type="match status" value="1"/>
</dbReference>
<dbReference type="GO" id="GO:0031177">
    <property type="term" value="F:phosphopantetheine binding"/>
    <property type="evidence" value="ECO:0007669"/>
    <property type="project" value="InterPro"/>
</dbReference>
<evidence type="ECO:0000259" key="8">
    <source>
        <dbReference type="PROSITE" id="PS52019"/>
    </source>
</evidence>
<dbReference type="NCBIfam" id="TIGR04532">
    <property type="entry name" value="PT_fungal_PKS"/>
    <property type="match status" value="1"/>
</dbReference>
<dbReference type="GO" id="GO:0044550">
    <property type="term" value="P:secondary metabolite biosynthetic process"/>
    <property type="evidence" value="ECO:0007669"/>
    <property type="project" value="TreeGrafter"/>
</dbReference>
<keyword evidence="1" id="KW-0596">Phosphopantetheine</keyword>
<comment type="caution">
    <text evidence="9">The sequence shown here is derived from an EMBL/GenBank/DDBJ whole genome shotgun (WGS) entry which is preliminary data.</text>
</comment>
<dbReference type="Pfam" id="PF14765">
    <property type="entry name" value="PS-DH"/>
    <property type="match status" value="1"/>
</dbReference>
<dbReference type="InterPro" id="IPR018201">
    <property type="entry name" value="Ketoacyl_synth_AS"/>
</dbReference>
<dbReference type="Pfam" id="PF00109">
    <property type="entry name" value="ketoacyl-synt"/>
    <property type="match status" value="1"/>
</dbReference>
<keyword evidence="4" id="KW-0843">Virulence</keyword>
<dbReference type="InterPro" id="IPR016035">
    <property type="entry name" value="Acyl_Trfase/lysoPLipase"/>
</dbReference>
<dbReference type="InterPro" id="IPR009081">
    <property type="entry name" value="PP-bd_ACP"/>
</dbReference>
<dbReference type="Proteomes" id="UP000308199">
    <property type="component" value="Unassembled WGS sequence"/>
</dbReference>
<dbReference type="InterPro" id="IPR014031">
    <property type="entry name" value="Ketoacyl_synth_C"/>
</dbReference>
<dbReference type="InterPro" id="IPR020806">
    <property type="entry name" value="PKS_PP-bd"/>
</dbReference>
<dbReference type="InterPro" id="IPR016039">
    <property type="entry name" value="Thiolase-like"/>
</dbReference>
<evidence type="ECO:0000256" key="5">
    <source>
        <dbReference type="PROSITE-ProRule" id="PRU01363"/>
    </source>
</evidence>
<dbReference type="GO" id="GO:0004315">
    <property type="term" value="F:3-oxoacyl-[acyl-carrier-protein] synthase activity"/>
    <property type="evidence" value="ECO:0007669"/>
    <property type="project" value="InterPro"/>
</dbReference>
<dbReference type="Gene3D" id="3.40.366.10">
    <property type="entry name" value="Malonyl-Coenzyme A Acyl Carrier Protein, domain 2"/>
    <property type="match status" value="2"/>
</dbReference>
<keyword evidence="3" id="KW-0808">Transferase</keyword>
<dbReference type="EMBL" id="SGPK01000069">
    <property type="protein sequence ID" value="THH09272.1"/>
    <property type="molecule type" value="Genomic_DNA"/>
</dbReference>
<evidence type="ECO:0008006" key="11">
    <source>
        <dbReference type="Google" id="ProtNLM"/>
    </source>
</evidence>
<feature type="region of interest" description="N-terminal hotdog fold" evidence="5">
    <location>
        <begin position="1439"/>
        <end position="1585"/>
    </location>
</feature>
<dbReference type="SMART" id="SM00823">
    <property type="entry name" value="PKS_PP"/>
    <property type="match status" value="1"/>
</dbReference>
<sequence length="2285" mass="247549">MRVLLFDGQGSVSATPSTSVSSPCTPLATLFARQAHAELAARLARLPTAIEDLLDASATRSVLTQLREERIVLPTEDATLLCHPLIALPSLYIAQVVRLLEVLETKSLPGPEVTDVVGYSSGLLPALLVATSFPAPLTASQALSVSAQLSILRNALALLDVAILLGMETHVSKENMLKEGGVALDDPVRANEWSVAVFGEPRDALEAKIKTWNAQIEDSLLEIHLTAQTTTTCHTISGLPSTLREFIASETLNSIPPTSFTSACSLPLSSSSSSGVSVLLEPGANQLHSLSRKSSVLSFYTPMSSPFPSPSHASIELPAPISIVRDLDSCCTPSFIPVTPTLHYPSPLQQRSALATKPLGIFALFHANIPHLRSARDNVLAGLFSSRYEPIPRKASKGPTYSNIYFNDNRGFTHTDNEEVSVILNSLQLRPGYALHDMHTSCAVPTKLVGRQLIERVLDMILLERVEFACVLEKFTERVVMEQEMEVVNFGPGSSLARVVMRAMKERVPYAVLTLNDVSVPMSASTRSISSSLRGNLPSANQDSQDPIAIVGMAVNLPGARDADELWRVLEKGINTVEEIPQTRFSVTSYSDANPKANSDKKMKTRFGNFLPAGLHAGFDNAFFRISPREARSIDPQMRVLMRVGLQAMEAAGLVVDEFAENGPSSNEAAEGVIKSEDVGCFVGVATNDYVLNLRNDVGVHYATGTLPAFLAGRLAYALQLSGPSVVLNTACSSSAVAIHQACRALLAGDCKAALAGGVHVVTSPDMYVGLDRGHFLSPTGNCKPWDASADGYCRAEGSGMFVFKRLSDALASSDNILGIIRGTEVNQSAAAISITRPHGPTQAALFRTLLNKAGVLPEEVSLVEAHGTGTQAGDPEELKTLRSVLSPNGGRGRGTDNSLIVTSIKANIGHAEAASGAASLAKVLLMLRHQAIPPQIGLNTLNPKIERLENDFTRINTSGACVGWTPNKGRRIALVNNFGAAGSNAAILVEEAPVIALTPAVFEKGSSDEVLIALTAETQDALFRLRDAYIASVTDSSLVDFAYTATARRKQRCWRLAITADSAAGAARALADAQPMRISPLAQNDEKIIVFVFSGQGGQYLGMGRQLYIISSTFRSFIDLCHEKLIGWGYPGVNAIINSESKCALCNLWESWGILPDAVAGHSLGEYAALVAADVITVDAGLRLVAHRARLMACNCQQNVSGMLVVRLSSHDVLQTIAMLGGCDDISIACYNGAKDTVVGGPLKQLSVLKGHLDRSGAKCINANVPFAYHTAAMDPILEGLLSFARKFDFKAPRIPIVSNVTGNVVQAGDATVFDFSYFAKHCRQSVRFEKGINSLADELESIGAFLELGPHPTTLPMVTHLTSTTETVSLHSLHKKTTARASLCSALSRLFSFRYRIVWAKVYRELYPSARCTEIPGYPLVETEYWVPYVEDVPVAHSAVQPPNPLKCYSFLESWTQKPSSQDGNISEFETPIGQLAEYITGHKVASFPLCPASVYYELALSAASCTLEYTENAFNDTLTLSEVQFTHPLVYGSAIPLTIRTTVNVHPRGGKHAGTFSICSVLNGREQHVHCSGFFQRRQKNIVSSKLQLHAGNVERGKLSLLMPDDGVYHETLRTRTIYDLVFPRVVHYSKLYQVISTMTLDERNGEGFATIRLSQEQSSRSFVVQPVFVDALLHTAGFLINSRAANGEAFICGQVDSTKMIFDIDYSATYEVYCTTNIAIDGMVLADAWAIQTGGVRKVVAHMKRMRFSRLRLNSLSKLLSRSSDAIPRSMSPAPFIRSFERCVTPTKLGSPFSPTHRANTPSSMSSSATMVNSFDPSFEITKLVGEVCGIPIADIHSSSNVADLGIDSLIWIELIGHLKSIVPSSVGFDASEFMLCSTVGDLISRVAKLDQSCIFDMKFFGTSTPTKLIVPEVPLFLSHVEDSMSPLSQVKNILGKVLDISVLDLHGEDSLDMLGLDSLGSMEALQEFQRHFDISLSPDFFRDYPTVDAVQNYITDSLVHGHRSRESGSSTLVRIEPVSKTVSFDQTLLRLQSSRNDASPLFLVHDGSGLSHCYSRIGKLGRSLWGINNPKLLSGESWKGGITEMATHYVNQVKPMITGNGCILGGWSFGGVVAFHMACELMYAGVRVAGVVLIDSPSPLTENPLPEALIDAVIQSDSKASSSSDRQAEIIRLVRTQMYNATQALVAYDPLRATAISRASAYPNMVMLRCCEPFHMSSIRGHPSKRIPFLEDRNDSKTSVRDWEMLIGKHVPVLDIPGHHFEPFAPRNVNILTHASVIYH</sequence>
<dbReference type="OrthoDB" id="329835at2759"/>
<feature type="domain" description="Carrier" evidence="6">
    <location>
        <begin position="1926"/>
        <end position="2003"/>
    </location>
</feature>
<dbReference type="Gene3D" id="3.30.70.250">
    <property type="entry name" value="Malonyl-CoA ACP transacylase, ACP-binding"/>
    <property type="match status" value="1"/>
</dbReference>
<dbReference type="PROSITE" id="PS00606">
    <property type="entry name" value="KS3_1"/>
    <property type="match status" value="1"/>
</dbReference>
<proteinExistence type="predicted"/>
<dbReference type="InterPro" id="IPR001227">
    <property type="entry name" value="Ac_transferase_dom_sf"/>
</dbReference>
<dbReference type="SUPFAM" id="SSF53901">
    <property type="entry name" value="Thiolase-like"/>
    <property type="match status" value="1"/>
</dbReference>
<dbReference type="Pfam" id="PF16073">
    <property type="entry name" value="SAT"/>
    <property type="match status" value="1"/>
</dbReference>
<organism evidence="9 10">
    <name type="scientific">Phellinidium pouzarii</name>
    <dbReference type="NCBI Taxonomy" id="167371"/>
    <lineage>
        <taxon>Eukaryota</taxon>
        <taxon>Fungi</taxon>
        <taxon>Dikarya</taxon>
        <taxon>Basidiomycota</taxon>
        <taxon>Agaricomycotina</taxon>
        <taxon>Agaricomycetes</taxon>
        <taxon>Hymenochaetales</taxon>
        <taxon>Hymenochaetaceae</taxon>
        <taxon>Phellinidium</taxon>
    </lineage>
</organism>
<keyword evidence="10" id="KW-1185">Reference proteome</keyword>
<dbReference type="Gene3D" id="3.40.50.1820">
    <property type="entry name" value="alpha/beta hydrolase"/>
    <property type="match status" value="1"/>
</dbReference>
<dbReference type="InterPro" id="IPR016036">
    <property type="entry name" value="Malonyl_transacylase_ACP-bd"/>
</dbReference>
<dbReference type="PROSITE" id="PS00012">
    <property type="entry name" value="PHOSPHOPANTETHEINE"/>
    <property type="match status" value="1"/>
</dbReference>
<dbReference type="InterPro" id="IPR020841">
    <property type="entry name" value="PKS_Beta-ketoAc_synthase_dom"/>
</dbReference>
<dbReference type="SUPFAM" id="SSF52151">
    <property type="entry name" value="FabD/lysophospholipase-like"/>
    <property type="match status" value="1"/>
</dbReference>
<dbReference type="Gene3D" id="3.40.47.10">
    <property type="match status" value="1"/>
</dbReference>
<accession>A0A4S4LBZ6</accession>
<feature type="active site" description="Proton donor; for dehydratase activity" evidence="5">
    <location>
        <position position="1674"/>
    </location>
</feature>
<dbReference type="SUPFAM" id="SSF47336">
    <property type="entry name" value="ACP-like"/>
    <property type="match status" value="2"/>
</dbReference>
<dbReference type="InterPro" id="IPR029058">
    <property type="entry name" value="AB_hydrolase_fold"/>
</dbReference>
<feature type="domain" description="Ketosynthase family 3 (KS3)" evidence="7">
    <location>
        <begin position="545"/>
        <end position="992"/>
    </location>
</feature>
<evidence type="ECO:0000259" key="6">
    <source>
        <dbReference type="PROSITE" id="PS50075"/>
    </source>
</evidence>
<dbReference type="InterPro" id="IPR036736">
    <property type="entry name" value="ACP-like_sf"/>
</dbReference>
<dbReference type="GO" id="GO:0006633">
    <property type="term" value="P:fatty acid biosynthetic process"/>
    <property type="evidence" value="ECO:0007669"/>
    <property type="project" value="InterPro"/>
</dbReference>
<dbReference type="InterPro" id="IPR001031">
    <property type="entry name" value="Thioesterase"/>
</dbReference>
<name>A0A4S4LBZ6_9AGAM</name>
<dbReference type="InterPro" id="IPR014030">
    <property type="entry name" value="Ketoacyl_synth_N"/>
</dbReference>
<dbReference type="InterPro" id="IPR049900">
    <property type="entry name" value="PKS_mFAS_DH"/>
</dbReference>
<dbReference type="Pfam" id="PF02801">
    <property type="entry name" value="Ketoacyl-synt_C"/>
    <property type="match status" value="1"/>
</dbReference>
<dbReference type="PROSITE" id="PS50075">
    <property type="entry name" value="CARRIER"/>
    <property type="match status" value="2"/>
</dbReference>
<dbReference type="SUPFAM" id="SSF55048">
    <property type="entry name" value="Probable ACP-binding domain of malonyl-CoA ACP transacylase"/>
    <property type="match status" value="1"/>
</dbReference>
<evidence type="ECO:0000313" key="10">
    <source>
        <dbReference type="Proteomes" id="UP000308199"/>
    </source>
</evidence>
<feature type="domain" description="Carrier" evidence="6">
    <location>
        <begin position="1819"/>
        <end position="1895"/>
    </location>
</feature>
<keyword evidence="2" id="KW-0597">Phosphoprotein</keyword>
<dbReference type="PANTHER" id="PTHR43775:SF37">
    <property type="entry name" value="SI:DKEY-61P9.11"/>
    <property type="match status" value="1"/>
</dbReference>
<evidence type="ECO:0000259" key="7">
    <source>
        <dbReference type="PROSITE" id="PS52004"/>
    </source>
</evidence>
<feature type="region of interest" description="C-terminal hotdog fold" evidence="5">
    <location>
        <begin position="1611"/>
        <end position="1761"/>
    </location>
</feature>
<dbReference type="InterPro" id="IPR049551">
    <property type="entry name" value="PKS_DH_C"/>
</dbReference>
<reference evidence="9 10" key="1">
    <citation type="submission" date="2019-02" db="EMBL/GenBank/DDBJ databases">
        <title>Genome sequencing of the rare red list fungi Phellinidium pouzarii.</title>
        <authorList>
            <person name="Buettner E."/>
            <person name="Kellner H."/>
        </authorList>
    </citation>
    <scope>NUCLEOTIDE SEQUENCE [LARGE SCALE GENOMIC DNA]</scope>
    <source>
        <strain evidence="9 10">DSM 108285</strain>
    </source>
</reference>
<dbReference type="Pfam" id="PF00550">
    <property type="entry name" value="PP-binding"/>
    <property type="match status" value="2"/>
</dbReference>
<dbReference type="SUPFAM" id="SSF53474">
    <property type="entry name" value="alpha/beta-Hydrolases"/>
    <property type="match status" value="1"/>
</dbReference>
<dbReference type="Gene3D" id="1.10.1200.10">
    <property type="entry name" value="ACP-like"/>
    <property type="match status" value="2"/>
</dbReference>
<dbReference type="Pfam" id="PF00698">
    <property type="entry name" value="Acyl_transf_1"/>
    <property type="match status" value="1"/>
</dbReference>
<dbReference type="Gene3D" id="3.10.129.110">
    <property type="entry name" value="Polyketide synthase dehydratase"/>
    <property type="match status" value="1"/>
</dbReference>
<evidence type="ECO:0000256" key="1">
    <source>
        <dbReference type="ARBA" id="ARBA00022450"/>
    </source>
</evidence>
<dbReference type="InterPro" id="IPR014043">
    <property type="entry name" value="Acyl_transferase_dom"/>
</dbReference>
<evidence type="ECO:0000313" key="9">
    <source>
        <dbReference type="EMBL" id="THH09272.1"/>
    </source>
</evidence>
<evidence type="ECO:0000256" key="4">
    <source>
        <dbReference type="ARBA" id="ARBA00023026"/>
    </source>
</evidence>
<feature type="active site" description="Proton acceptor; for dehydratase activity" evidence="5">
    <location>
        <position position="1485"/>
    </location>
</feature>
<dbReference type="InterPro" id="IPR050091">
    <property type="entry name" value="PKS_NRPS_Biosynth_Enz"/>
</dbReference>
<dbReference type="PROSITE" id="PS52004">
    <property type="entry name" value="KS3_2"/>
    <property type="match status" value="1"/>
</dbReference>
<dbReference type="PANTHER" id="PTHR43775">
    <property type="entry name" value="FATTY ACID SYNTHASE"/>
    <property type="match status" value="1"/>
</dbReference>
<dbReference type="GO" id="GO:0004312">
    <property type="term" value="F:fatty acid synthase activity"/>
    <property type="evidence" value="ECO:0007669"/>
    <property type="project" value="TreeGrafter"/>
</dbReference>
<protein>
    <recommendedName>
        <fullName evidence="11">Carrier domain-containing protein</fullName>
    </recommendedName>
</protein>
<evidence type="ECO:0000256" key="2">
    <source>
        <dbReference type="ARBA" id="ARBA00022553"/>
    </source>
</evidence>
<dbReference type="InterPro" id="IPR030918">
    <property type="entry name" value="PT_fungal_PKS"/>
</dbReference>
<dbReference type="CDD" id="cd00833">
    <property type="entry name" value="PKS"/>
    <property type="match status" value="1"/>
</dbReference>
<dbReference type="Pfam" id="PF00975">
    <property type="entry name" value="Thioesterase"/>
    <property type="match status" value="1"/>
</dbReference>
<dbReference type="SMART" id="SM00825">
    <property type="entry name" value="PKS_KS"/>
    <property type="match status" value="1"/>
</dbReference>
<dbReference type="InterPro" id="IPR032088">
    <property type="entry name" value="SAT"/>
</dbReference>
<dbReference type="InterPro" id="IPR042104">
    <property type="entry name" value="PKS_dehydratase_sf"/>
</dbReference>
<feature type="domain" description="PKS/mFAS DH" evidence="8">
    <location>
        <begin position="1439"/>
        <end position="1761"/>
    </location>
</feature>
<gene>
    <name evidence="9" type="ORF">EW145_g2129</name>
</gene>
<dbReference type="SMART" id="SM00827">
    <property type="entry name" value="PKS_AT"/>
    <property type="match status" value="1"/>
</dbReference>
<dbReference type="InterPro" id="IPR006162">
    <property type="entry name" value="Ppantetheine_attach_site"/>
</dbReference>
<dbReference type="Gene3D" id="3.30.70.3290">
    <property type="match status" value="1"/>
</dbReference>